<sequence>MSEKIQISEETITKFNDLLKEKNIFNASLNLHEHLEPKTTEAFDPVCSSESMKKAMKYMVEDASPYTLIVNKSETGEINGFIYIKPVNSCVSTGDFAGEPTCSIEFICTSIKGISKYLIGIIMYAIYNDNTHIKNVILQTDRGYTNSSAYCLYKKMGFNYDEKLFSSCFNNLLNVPMYCNPYDNEKLIQNLSSSDNYDELCLEKDAAIQQNLAVHKKIQIYLAQNLKKNKLNFALIKKNIYGNSDKSLKTEYETYLVSLITKYPKLVLESYKDDPAKRYTNLDMLLINKELTPTMSGGRITRKRKNPKKTRNNKTKYLVK</sequence>
<evidence type="ECO:0000313" key="2">
    <source>
        <dbReference type="EMBL" id="QHS95557.1"/>
    </source>
</evidence>
<reference evidence="2" key="1">
    <citation type="journal article" date="2020" name="Nature">
        <title>Giant virus diversity and host interactions through global metagenomics.</title>
        <authorList>
            <person name="Schulz F."/>
            <person name="Roux S."/>
            <person name="Paez-Espino D."/>
            <person name="Jungbluth S."/>
            <person name="Walsh D.A."/>
            <person name="Denef V.J."/>
            <person name="McMahon K.D."/>
            <person name="Konstantinidis K.T."/>
            <person name="Eloe-Fadrosh E.A."/>
            <person name="Kyrpides N.C."/>
            <person name="Woyke T."/>
        </authorList>
    </citation>
    <scope>NUCLEOTIDE SEQUENCE</scope>
    <source>
        <strain evidence="2">GVMAG-M-3300018868-6</strain>
    </source>
</reference>
<dbReference type="EMBL" id="MN739253">
    <property type="protein sequence ID" value="QHS95557.1"/>
    <property type="molecule type" value="Genomic_DNA"/>
</dbReference>
<accession>A0A6C0BT77</accession>
<feature type="compositionally biased region" description="Basic residues" evidence="1">
    <location>
        <begin position="300"/>
        <end position="320"/>
    </location>
</feature>
<organism evidence="2">
    <name type="scientific">viral metagenome</name>
    <dbReference type="NCBI Taxonomy" id="1070528"/>
    <lineage>
        <taxon>unclassified sequences</taxon>
        <taxon>metagenomes</taxon>
        <taxon>organismal metagenomes</taxon>
    </lineage>
</organism>
<protein>
    <submittedName>
        <fullName evidence="2">Uncharacterized protein</fullName>
    </submittedName>
</protein>
<name>A0A6C0BT77_9ZZZZ</name>
<evidence type="ECO:0000256" key="1">
    <source>
        <dbReference type="SAM" id="MobiDB-lite"/>
    </source>
</evidence>
<proteinExistence type="predicted"/>
<dbReference type="AlphaFoldDB" id="A0A6C0BT77"/>
<feature type="region of interest" description="Disordered" evidence="1">
    <location>
        <begin position="296"/>
        <end position="320"/>
    </location>
</feature>